<dbReference type="InterPro" id="IPR006680">
    <property type="entry name" value="Amidohydro-rel"/>
</dbReference>
<dbReference type="Gene3D" id="3.20.20.140">
    <property type="entry name" value="Metal-dependent hydrolases"/>
    <property type="match status" value="1"/>
</dbReference>
<organism evidence="2 3">
    <name type="scientific">Natronogracilivirga saccharolytica</name>
    <dbReference type="NCBI Taxonomy" id="2812953"/>
    <lineage>
        <taxon>Bacteria</taxon>
        <taxon>Pseudomonadati</taxon>
        <taxon>Balneolota</taxon>
        <taxon>Balneolia</taxon>
        <taxon>Balneolales</taxon>
        <taxon>Cyclonatronaceae</taxon>
        <taxon>Natronogracilivirga</taxon>
    </lineage>
</organism>
<dbReference type="InterPro" id="IPR011059">
    <property type="entry name" value="Metal-dep_hydrolase_composite"/>
</dbReference>
<dbReference type="PANTHER" id="PTHR43135:SF3">
    <property type="entry name" value="ALPHA-D-RIBOSE 1-METHYLPHOSPHONATE 5-TRIPHOSPHATE DIPHOSPHATASE"/>
    <property type="match status" value="1"/>
</dbReference>
<accession>A0A8J7UUE8</accession>
<dbReference type="SUPFAM" id="SSF51338">
    <property type="entry name" value="Composite domain of metallo-dependent hydrolases"/>
    <property type="match status" value="1"/>
</dbReference>
<dbReference type="InterPro" id="IPR032466">
    <property type="entry name" value="Metal_Hydrolase"/>
</dbReference>
<protein>
    <submittedName>
        <fullName evidence="2">Amidohydrolase family protein</fullName>
    </submittedName>
</protein>
<name>A0A8J7UUE8_9BACT</name>
<dbReference type="Pfam" id="PF01979">
    <property type="entry name" value="Amidohydro_1"/>
    <property type="match status" value="1"/>
</dbReference>
<feature type="domain" description="Amidohydrolase-related" evidence="1">
    <location>
        <begin position="343"/>
        <end position="402"/>
    </location>
</feature>
<dbReference type="AlphaFoldDB" id="A0A8J7UUE8"/>
<dbReference type="GO" id="GO:0016810">
    <property type="term" value="F:hydrolase activity, acting on carbon-nitrogen (but not peptide) bonds"/>
    <property type="evidence" value="ECO:0007669"/>
    <property type="project" value="InterPro"/>
</dbReference>
<dbReference type="EMBL" id="JAFIDN010000001">
    <property type="protein sequence ID" value="MBP3191417.1"/>
    <property type="molecule type" value="Genomic_DNA"/>
</dbReference>
<comment type="caution">
    <text evidence="2">The sequence shown here is derived from an EMBL/GenBank/DDBJ whole genome shotgun (WGS) entry which is preliminary data.</text>
</comment>
<sequence length="414" mass="44846">MTLPCDKLPALVFIILLAAGLLSDELYAQKAVKGDTVYTMEGEPVENGVVLIRDGKIEQVGPAEEITIPDGYETFQGSVVTPGLIDARTVVGLAGYYNQDHDQDQLDLTHAIQPELRAIDAYNAREELVGFLRDNGITTMHTGHAPGAVISGQTMIVKTTGRTVDDAIVDSTTALAITLGSVVRNNFDTPGTRSKGIAMFRQELIRAQEYAGRRNNEDPDRRPDRDLGLDAIVDMLEGRISALITAHRSRDIMAALRLQREFGFPLILDGGAEAYVLKDELKEAGVPVIIHPTMVRTGGDTENAAFDTAKRVSEAGIPVVFQSGYEPYVPKTRVALFEAGISAGYGMDRVEALRSLTISSAEILGIDDRTGSLAEGKDADVVIFDGDPFEYTSRPTHVFIDGTQFPAPDPVQNQ</sequence>
<dbReference type="InterPro" id="IPR051781">
    <property type="entry name" value="Metallo-dep_Hydrolase"/>
</dbReference>
<keyword evidence="3" id="KW-1185">Reference proteome</keyword>
<evidence type="ECO:0000259" key="1">
    <source>
        <dbReference type="Pfam" id="PF01979"/>
    </source>
</evidence>
<dbReference type="Proteomes" id="UP000673975">
    <property type="component" value="Unassembled WGS sequence"/>
</dbReference>
<dbReference type="PANTHER" id="PTHR43135">
    <property type="entry name" value="ALPHA-D-RIBOSE 1-METHYLPHOSPHONATE 5-TRIPHOSPHATE DIPHOSPHATASE"/>
    <property type="match status" value="1"/>
</dbReference>
<dbReference type="SUPFAM" id="SSF51556">
    <property type="entry name" value="Metallo-dependent hydrolases"/>
    <property type="match status" value="1"/>
</dbReference>
<dbReference type="RefSeq" id="WP_210509923.1">
    <property type="nucleotide sequence ID" value="NZ_JAFIDN010000001.1"/>
</dbReference>
<gene>
    <name evidence="2" type="ORF">NATSA_01955</name>
</gene>
<evidence type="ECO:0000313" key="3">
    <source>
        <dbReference type="Proteomes" id="UP000673975"/>
    </source>
</evidence>
<proteinExistence type="predicted"/>
<reference evidence="2" key="1">
    <citation type="submission" date="2021-02" db="EMBL/GenBank/DDBJ databases">
        <title>Natronogracilivirga saccharolytica gen. nov. sp. nov. a new anaerobic, haloalkiliphilic carbohydrate-fermenting bacterium from soda lake and proposing of Cyclonatronumiaceae fam. nov. in the phylum Balneolaeota.</title>
        <authorList>
            <person name="Zhilina T.N."/>
            <person name="Sorokin D.Y."/>
            <person name="Zavarzina D.G."/>
            <person name="Toshchakov S.V."/>
            <person name="Kublanov I.V."/>
        </authorList>
    </citation>
    <scope>NUCLEOTIDE SEQUENCE</scope>
    <source>
        <strain evidence="2">Z-1702</strain>
    </source>
</reference>
<evidence type="ECO:0000313" key="2">
    <source>
        <dbReference type="EMBL" id="MBP3191417.1"/>
    </source>
</evidence>